<accession>A0A174CWR9</accession>
<name>A0A174CWR9_9FIRM</name>
<reference evidence="4 6" key="1">
    <citation type="submission" date="2015-09" db="EMBL/GenBank/DDBJ databases">
        <authorList>
            <consortium name="Pathogen Informatics"/>
        </authorList>
    </citation>
    <scope>NUCLEOTIDE SEQUENCE [LARGE SCALE GENOMIC DNA]</scope>
    <source>
        <strain evidence="4 6">2789STDY5608835</strain>
    </source>
</reference>
<dbReference type="PANTHER" id="PTHR46558">
    <property type="entry name" value="TRACRIPTIONAL REGULATORY PROTEIN-RELATED-RELATED"/>
    <property type="match status" value="1"/>
</dbReference>
<evidence type="ECO:0000256" key="2">
    <source>
        <dbReference type="SAM" id="Phobius"/>
    </source>
</evidence>
<dbReference type="GO" id="GO:0003677">
    <property type="term" value="F:DNA binding"/>
    <property type="evidence" value="ECO:0007669"/>
    <property type="project" value="UniProtKB-KW"/>
</dbReference>
<keyword evidence="2" id="KW-1133">Transmembrane helix</keyword>
<protein>
    <submittedName>
        <fullName evidence="4">DNA-binding transcriptional repressor PuuR</fullName>
    </submittedName>
    <submittedName>
        <fullName evidence="5">XRE family transcriptional regulator</fullName>
    </submittedName>
</protein>
<dbReference type="CDD" id="cd00093">
    <property type="entry name" value="HTH_XRE"/>
    <property type="match status" value="1"/>
</dbReference>
<dbReference type="Gene3D" id="1.10.260.40">
    <property type="entry name" value="lambda repressor-like DNA-binding domains"/>
    <property type="match status" value="1"/>
</dbReference>
<evidence type="ECO:0000313" key="7">
    <source>
        <dbReference type="Proteomes" id="UP000285820"/>
    </source>
</evidence>
<dbReference type="EMBL" id="CYYR01000016">
    <property type="protein sequence ID" value="CUO16290.1"/>
    <property type="molecule type" value="Genomic_DNA"/>
</dbReference>
<dbReference type="RefSeq" id="WP_055302365.1">
    <property type="nucleotide sequence ID" value="NZ_CAKZTK010000006.1"/>
</dbReference>
<dbReference type="AlphaFoldDB" id="A0A174CWR9"/>
<reference evidence="5 7" key="2">
    <citation type="submission" date="2018-08" db="EMBL/GenBank/DDBJ databases">
        <title>A genome reference for cultivated species of the human gut microbiota.</title>
        <authorList>
            <person name="Zou Y."/>
            <person name="Xue W."/>
            <person name="Luo G."/>
        </authorList>
    </citation>
    <scope>NUCLEOTIDE SEQUENCE [LARGE SCALE GENOMIC DNA]</scope>
    <source>
        <strain evidence="5 7">AF24-4</strain>
    </source>
</reference>
<evidence type="ECO:0000256" key="1">
    <source>
        <dbReference type="ARBA" id="ARBA00023125"/>
    </source>
</evidence>
<evidence type="ECO:0000313" key="4">
    <source>
        <dbReference type="EMBL" id="CUO16290.1"/>
    </source>
</evidence>
<evidence type="ECO:0000313" key="5">
    <source>
        <dbReference type="EMBL" id="RGR65452.1"/>
    </source>
</evidence>
<organism evidence="4 6">
    <name type="scientific">Roseburia inulinivorans</name>
    <dbReference type="NCBI Taxonomy" id="360807"/>
    <lineage>
        <taxon>Bacteria</taxon>
        <taxon>Bacillati</taxon>
        <taxon>Bacillota</taxon>
        <taxon>Clostridia</taxon>
        <taxon>Lachnospirales</taxon>
        <taxon>Lachnospiraceae</taxon>
        <taxon>Roseburia</taxon>
    </lineage>
</organism>
<keyword evidence="2" id="KW-0472">Membrane</keyword>
<evidence type="ECO:0000313" key="6">
    <source>
        <dbReference type="Proteomes" id="UP000095395"/>
    </source>
</evidence>
<feature type="transmembrane region" description="Helical" evidence="2">
    <location>
        <begin position="129"/>
        <end position="154"/>
    </location>
</feature>
<dbReference type="SMART" id="SM00530">
    <property type="entry name" value="HTH_XRE"/>
    <property type="match status" value="1"/>
</dbReference>
<keyword evidence="1 4" id="KW-0238">DNA-binding</keyword>
<feature type="domain" description="HTH cro/C1-type" evidence="3">
    <location>
        <begin position="10"/>
        <end position="64"/>
    </location>
</feature>
<dbReference type="EMBL" id="QRUN01000030">
    <property type="protein sequence ID" value="RGR65452.1"/>
    <property type="molecule type" value="Genomic_DNA"/>
</dbReference>
<dbReference type="PANTHER" id="PTHR46558:SF4">
    <property type="entry name" value="DNA-BIDING PHAGE PROTEIN"/>
    <property type="match status" value="1"/>
</dbReference>
<dbReference type="InterPro" id="IPR001387">
    <property type="entry name" value="Cro/C1-type_HTH"/>
</dbReference>
<evidence type="ECO:0000259" key="3">
    <source>
        <dbReference type="PROSITE" id="PS50943"/>
    </source>
</evidence>
<dbReference type="Pfam" id="PF01381">
    <property type="entry name" value="HTH_3"/>
    <property type="match status" value="1"/>
</dbReference>
<dbReference type="Proteomes" id="UP000285820">
    <property type="component" value="Unassembled WGS sequence"/>
</dbReference>
<gene>
    <name evidence="5" type="ORF">DWY29_14695</name>
    <name evidence="4" type="ORF">ERS852392_02359</name>
</gene>
<proteinExistence type="predicted"/>
<keyword evidence="2" id="KW-0812">Transmembrane</keyword>
<dbReference type="Proteomes" id="UP000095395">
    <property type="component" value="Unassembled WGS sequence"/>
</dbReference>
<feature type="transmembrane region" description="Helical" evidence="2">
    <location>
        <begin position="100"/>
        <end position="123"/>
    </location>
</feature>
<dbReference type="SUPFAM" id="SSF47413">
    <property type="entry name" value="lambda repressor-like DNA-binding domains"/>
    <property type="match status" value="1"/>
</dbReference>
<dbReference type="InterPro" id="IPR010982">
    <property type="entry name" value="Lambda_DNA-bd_dom_sf"/>
</dbReference>
<sequence length="244" mass="27741">MDQKKIGAFIAQCRKEKSLTQIQLAELLDITNQAVSKWENGRGMPDVSLLQPLCDALGISLNELFSGEHISAEEYKGKAEENISKLYKEKQIANLKPIKYLFSTCSNVTLLVAVIELAVGFIGNFFDPIILKVMLLNASVWIMLFLISVGKLTYDKKKLKNLKHSGTCIDSEIKDIIPASWIRVGNYICCRIVCGFIYEGKEYKAVSNYYVLTPFQRKEDLYANVFIEQNNPTKYSIELFQESR</sequence>
<dbReference type="PROSITE" id="PS50943">
    <property type="entry name" value="HTH_CROC1"/>
    <property type="match status" value="1"/>
</dbReference>